<gene>
    <name evidence="3" type="ORF">SLS56_004407</name>
</gene>
<keyword evidence="2" id="KW-0812">Transmembrane</keyword>
<protein>
    <recommendedName>
        <fullName evidence="5">Cys met metabolism pyridoxal phosphate-dependent enzyme</fullName>
    </recommendedName>
</protein>
<keyword evidence="2" id="KW-0472">Membrane</keyword>
<feature type="region of interest" description="Disordered" evidence="1">
    <location>
        <begin position="242"/>
        <end position="291"/>
    </location>
</feature>
<keyword evidence="4" id="KW-1185">Reference proteome</keyword>
<feature type="transmembrane region" description="Helical" evidence="2">
    <location>
        <begin position="69"/>
        <end position="88"/>
    </location>
</feature>
<feature type="transmembrane region" description="Helical" evidence="2">
    <location>
        <begin position="100"/>
        <end position="122"/>
    </location>
</feature>
<feature type="compositionally biased region" description="Low complexity" evidence="1">
    <location>
        <begin position="256"/>
        <end position="266"/>
    </location>
</feature>
<reference evidence="3 4" key="1">
    <citation type="submission" date="2024-02" db="EMBL/GenBank/DDBJ databases">
        <title>De novo assembly and annotation of 12 fungi associated with fruit tree decline syndrome in Ontario, Canada.</title>
        <authorList>
            <person name="Sulman M."/>
            <person name="Ellouze W."/>
            <person name="Ilyukhin E."/>
        </authorList>
    </citation>
    <scope>NUCLEOTIDE SEQUENCE [LARGE SCALE GENOMIC DNA]</scope>
    <source>
        <strain evidence="3 4">M1-105</strain>
    </source>
</reference>
<organism evidence="3 4">
    <name type="scientific">Neofusicoccum ribis</name>
    <dbReference type="NCBI Taxonomy" id="45134"/>
    <lineage>
        <taxon>Eukaryota</taxon>
        <taxon>Fungi</taxon>
        <taxon>Dikarya</taxon>
        <taxon>Ascomycota</taxon>
        <taxon>Pezizomycotina</taxon>
        <taxon>Dothideomycetes</taxon>
        <taxon>Dothideomycetes incertae sedis</taxon>
        <taxon>Botryosphaeriales</taxon>
        <taxon>Botryosphaeriaceae</taxon>
        <taxon>Neofusicoccum</taxon>
    </lineage>
</organism>
<accession>A0ABR3SWK5</accession>
<name>A0ABR3SWK5_9PEZI</name>
<comment type="caution">
    <text evidence="3">The sequence shown here is derived from an EMBL/GenBank/DDBJ whole genome shotgun (WGS) entry which is preliminary data.</text>
</comment>
<proteinExistence type="predicted"/>
<sequence length="291" mass="31919">MLRYKHKMARYTRENSPWKKRVLVPFWVLRDLLTLVIIASYALTLAALVNNEDDLDDDFDQSDINAAKAIVAAFMAAFVISLLLDIFCMIKYARHSLSPGIFLIISVIQTTFWTVLLILQIIGSASLGRAYITIFGVGCFLLYLGLLIYASTVYHRARKSRSRGAYTAAANPAATNPLSAQEYGQTGYTGYGQAPAYNSSGNSYYQESYAPHAQELKPVPAPAQGHATEYFSPAQVRSPLSPVSHEYVMPPPHPSVSPSQSPLPASHPSTGQLPYVLPPPVKGDAHEMPGR</sequence>
<evidence type="ECO:0000313" key="3">
    <source>
        <dbReference type="EMBL" id="KAL1631733.1"/>
    </source>
</evidence>
<evidence type="ECO:0008006" key="5">
    <source>
        <dbReference type="Google" id="ProtNLM"/>
    </source>
</evidence>
<evidence type="ECO:0000313" key="4">
    <source>
        <dbReference type="Proteomes" id="UP001521116"/>
    </source>
</evidence>
<dbReference type="Proteomes" id="UP001521116">
    <property type="component" value="Unassembled WGS sequence"/>
</dbReference>
<evidence type="ECO:0000256" key="1">
    <source>
        <dbReference type="SAM" id="MobiDB-lite"/>
    </source>
</evidence>
<evidence type="ECO:0000256" key="2">
    <source>
        <dbReference type="SAM" id="Phobius"/>
    </source>
</evidence>
<feature type="transmembrane region" description="Helical" evidence="2">
    <location>
        <begin position="128"/>
        <end position="154"/>
    </location>
</feature>
<dbReference type="EMBL" id="JAJVDC020000039">
    <property type="protein sequence ID" value="KAL1631733.1"/>
    <property type="molecule type" value="Genomic_DNA"/>
</dbReference>
<keyword evidence="2" id="KW-1133">Transmembrane helix</keyword>
<feature type="transmembrane region" description="Helical" evidence="2">
    <location>
        <begin position="21"/>
        <end position="49"/>
    </location>
</feature>